<gene>
    <name evidence="2" type="ORF">FQV37_2395</name>
</gene>
<dbReference type="Pfam" id="PF07963">
    <property type="entry name" value="N_methyl"/>
    <property type="match status" value="1"/>
</dbReference>
<dbReference type="NCBIfam" id="TIGR02532">
    <property type="entry name" value="IV_pilin_GFxxxE"/>
    <property type="match status" value="1"/>
</dbReference>
<evidence type="ECO:0000313" key="2">
    <source>
        <dbReference type="EMBL" id="KAF0569770.1"/>
    </source>
</evidence>
<dbReference type="Proteomes" id="UP000471465">
    <property type="component" value="Unassembled WGS sequence"/>
</dbReference>
<evidence type="ECO:0000313" key="3">
    <source>
        <dbReference type="Proteomes" id="UP000471465"/>
    </source>
</evidence>
<keyword evidence="1" id="KW-0812">Transmembrane</keyword>
<feature type="transmembrane region" description="Helical" evidence="1">
    <location>
        <begin position="20"/>
        <end position="42"/>
    </location>
</feature>
<dbReference type="AlphaFoldDB" id="A0A6N7C503"/>
<reference evidence="2 3" key="1">
    <citation type="submission" date="2019-09" db="EMBL/GenBank/DDBJ databases">
        <title>Draft genome sequence of Psychrobacter nivimaris LAMA 639, in search for biotechnological relevant genes.</title>
        <authorList>
            <person name="Lima A.O.S."/>
            <person name="Staloch B.E.K."/>
            <person name="Freitas R.C."/>
            <person name="Niero H."/>
            <person name="Silva M.A.C."/>
        </authorList>
    </citation>
    <scope>NUCLEOTIDE SEQUENCE [LARGE SCALE GENOMIC DNA]</scope>
    <source>
        <strain evidence="2 3">LAMA 639</strain>
    </source>
</reference>
<keyword evidence="3" id="KW-1185">Reference proteome</keyword>
<keyword evidence="1" id="KW-1133">Transmembrane helix</keyword>
<protein>
    <submittedName>
        <fullName evidence="2">Type IV fimbrial biogenesis protein FimT</fullName>
    </submittedName>
</protein>
<accession>A0A6N7C503</accession>
<dbReference type="Gene3D" id="3.30.700.10">
    <property type="entry name" value="Glycoprotein, Type 4 Pilin"/>
    <property type="match status" value="1"/>
</dbReference>
<keyword evidence="1" id="KW-0472">Membrane</keyword>
<dbReference type="InterPro" id="IPR012902">
    <property type="entry name" value="N_methyl_site"/>
</dbReference>
<organism evidence="2 3">
    <name type="scientific">Psychrobacter nivimaris</name>
    <dbReference type="NCBI Taxonomy" id="281738"/>
    <lineage>
        <taxon>Bacteria</taxon>
        <taxon>Pseudomonadati</taxon>
        <taxon>Pseudomonadota</taxon>
        <taxon>Gammaproteobacteria</taxon>
        <taxon>Moraxellales</taxon>
        <taxon>Moraxellaceae</taxon>
        <taxon>Psychrobacter</taxon>
    </lineage>
</organism>
<dbReference type="SUPFAM" id="SSF54523">
    <property type="entry name" value="Pili subunits"/>
    <property type="match status" value="1"/>
</dbReference>
<name>A0A6N7C503_9GAMM</name>
<dbReference type="RefSeq" id="WP_240990913.1">
    <property type="nucleotide sequence ID" value="NZ_VZIZ01000006.1"/>
</dbReference>
<comment type="caution">
    <text evidence="2">The sequence shown here is derived from an EMBL/GenBank/DDBJ whole genome shotgun (WGS) entry which is preliminary data.</text>
</comment>
<dbReference type="EMBL" id="VZIZ01000006">
    <property type="protein sequence ID" value="KAF0569770.1"/>
    <property type="molecule type" value="Genomic_DNA"/>
</dbReference>
<dbReference type="PROSITE" id="PS00409">
    <property type="entry name" value="PROKAR_NTER_METHYL"/>
    <property type="match status" value="1"/>
</dbReference>
<evidence type="ECO:0000256" key="1">
    <source>
        <dbReference type="SAM" id="Phobius"/>
    </source>
</evidence>
<dbReference type="InterPro" id="IPR045584">
    <property type="entry name" value="Pilin-like"/>
</dbReference>
<sequence>MNASLNILPPKLKNVSSGFTLIELMVTIAVLAIIVGIAAPSISTQLANQRVKSTTATLVNALKEAKAESIIRRQNVSVIYDASTTPKKITLQANSISISSYNISEQSTISITPTTETTIVFQPNKLIASDNEISYLICDSGSSNETLGQVRVNKIANINTINVGSC</sequence>
<proteinExistence type="predicted"/>